<feature type="transmembrane region" description="Helical" evidence="1">
    <location>
        <begin position="59"/>
        <end position="80"/>
    </location>
</feature>
<feature type="transmembrane region" description="Helical" evidence="1">
    <location>
        <begin position="115"/>
        <end position="138"/>
    </location>
</feature>
<feature type="transmembrane region" description="Helical" evidence="1">
    <location>
        <begin position="32"/>
        <end position="47"/>
    </location>
</feature>
<proteinExistence type="predicted"/>
<sequence length="151" mass="17858">MNIQAVKHVRLLLVLIFGVDFIFRIFHLSPSLITFLLIPLIYTIIYLNKSVIYFSMLQYIDGILMILCICLVLIIPLKIYFTYFNIYLSIVLISLCIYFYKAFSLKFESDKWKTTLVLLITFDLILIIIPNNSILAYLNLKYNRWSPNLQK</sequence>
<name>A0A2T2YJZ1_9BACT</name>
<keyword evidence="1" id="KW-1133">Transmembrane helix</keyword>
<evidence type="ECO:0000256" key="1">
    <source>
        <dbReference type="SAM" id="Phobius"/>
    </source>
</evidence>
<keyword evidence="1" id="KW-0472">Membrane</keyword>
<accession>A0A2T2YJZ1</accession>
<dbReference type="EMBL" id="PYFT01000001">
    <property type="protein sequence ID" value="PSR55818.1"/>
    <property type="molecule type" value="Genomic_DNA"/>
</dbReference>
<dbReference type="Proteomes" id="UP000240357">
    <property type="component" value="Unassembled WGS sequence"/>
</dbReference>
<evidence type="ECO:0000313" key="3">
    <source>
        <dbReference type="Proteomes" id="UP000240357"/>
    </source>
</evidence>
<feature type="transmembrane region" description="Helical" evidence="1">
    <location>
        <begin position="86"/>
        <end position="103"/>
    </location>
</feature>
<gene>
    <name evidence="2" type="ORF">AHMF7605_21110</name>
</gene>
<keyword evidence="3" id="KW-1185">Reference proteome</keyword>
<dbReference type="AlphaFoldDB" id="A0A2T2YJZ1"/>
<protein>
    <submittedName>
        <fullName evidence="2">Uncharacterized protein</fullName>
    </submittedName>
</protein>
<reference evidence="2 3" key="1">
    <citation type="submission" date="2018-03" db="EMBL/GenBank/DDBJ databases">
        <title>Adhaeribacter sp. HMF7605 Genome sequencing and assembly.</title>
        <authorList>
            <person name="Kang H."/>
            <person name="Kang J."/>
            <person name="Cha I."/>
            <person name="Kim H."/>
            <person name="Joh K."/>
        </authorList>
    </citation>
    <scope>NUCLEOTIDE SEQUENCE [LARGE SCALE GENOMIC DNA]</scope>
    <source>
        <strain evidence="2 3">HMF7605</strain>
    </source>
</reference>
<comment type="caution">
    <text evidence="2">The sequence shown here is derived from an EMBL/GenBank/DDBJ whole genome shotgun (WGS) entry which is preliminary data.</text>
</comment>
<keyword evidence="1" id="KW-0812">Transmembrane</keyword>
<evidence type="ECO:0000313" key="2">
    <source>
        <dbReference type="EMBL" id="PSR55818.1"/>
    </source>
</evidence>
<organism evidence="2 3">
    <name type="scientific">Adhaeribacter arboris</name>
    <dbReference type="NCBI Taxonomy" id="2072846"/>
    <lineage>
        <taxon>Bacteria</taxon>
        <taxon>Pseudomonadati</taxon>
        <taxon>Bacteroidota</taxon>
        <taxon>Cytophagia</taxon>
        <taxon>Cytophagales</taxon>
        <taxon>Hymenobacteraceae</taxon>
        <taxon>Adhaeribacter</taxon>
    </lineage>
</organism>